<evidence type="ECO:0000259" key="2">
    <source>
        <dbReference type="Pfam" id="PF16220"/>
    </source>
</evidence>
<feature type="domain" description="FecR protein" evidence="1">
    <location>
        <begin position="127"/>
        <end position="221"/>
    </location>
</feature>
<sequence length="348" mass="37520">MSASPWYSTTADAAGIPPEVAERAVQWLLALQAPNVAPETVAAWRDWRAGDPRHELAWQRIESVNGRLAHLSSPHNAAVARATLAPARRRSSAGRRHALKAVLLAAGAGGVAWGAREYVPWRAWTADYRTAVGERRTLVLADGSELILNTDSAVDVRFDGAQRLVRLLAGEILVRTANAWDSTPPFVVETLQGTALALGPRYAVRLQDGETAVSVFSGAVRIQPGHAAAHARVVTAGHRVRYTTTAVMGDMPVDDTAAAWSEGYIVARSMRLADFVDELARYSADTLSCDPEIADLRVSGSFPVADVDRVLETLSMTLGVRIKTLTRFWGARSVRLMARAAPEGGLRS</sequence>
<dbReference type="PANTHER" id="PTHR30273">
    <property type="entry name" value="PERIPLASMIC SIGNAL SENSOR AND SIGMA FACTOR ACTIVATOR FECR-RELATED"/>
    <property type="match status" value="1"/>
</dbReference>
<evidence type="ECO:0000313" key="4">
    <source>
        <dbReference type="Proteomes" id="UP000216020"/>
    </source>
</evidence>
<dbReference type="EMBL" id="NEVM01000001">
    <property type="protein sequence ID" value="OZI37568.1"/>
    <property type="molecule type" value="Genomic_DNA"/>
</dbReference>
<dbReference type="Pfam" id="PF04773">
    <property type="entry name" value="FecR"/>
    <property type="match status" value="1"/>
</dbReference>
<protein>
    <submittedName>
        <fullName evidence="3">Histidine kinase</fullName>
    </submittedName>
</protein>
<dbReference type="GO" id="GO:0016989">
    <property type="term" value="F:sigma factor antagonist activity"/>
    <property type="evidence" value="ECO:0007669"/>
    <property type="project" value="TreeGrafter"/>
</dbReference>
<keyword evidence="3" id="KW-0418">Kinase</keyword>
<dbReference type="OrthoDB" id="1100567at2"/>
<dbReference type="InterPro" id="IPR012373">
    <property type="entry name" value="Ferrdict_sens_TM"/>
</dbReference>
<dbReference type="GO" id="GO:0016301">
    <property type="term" value="F:kinase activity"/>
    <property type="evidence" value="ECO:0007669"/>
    <property type="project" value="UniProtKB-KW"/>
</dbReference>
<dbReference type="InterPro" id="IPR006860">
    <property type="entry name" value="FecR"/>
</dbReference>
<comment type="caution">
    <text evidence="3">The sequence shown here is derived from an EMBL/GenBank/DDBJ whole genome shotgun (WGS) entry which is preliminary data.</text>
</comment>
<feature type="domain" description="FecR N-terminal" evidence="2">
    <location>
        <begin position="22"/>
        <end position="63"/>
    </location>
</feature>
<dbReference type="InterPro" id="IPR032623">
    <property type="entry name" value="FecR_N"/>
</dbReference>
<dbReference type="Pfam" id="PF16220">
    <property type="entry name" value="DUF4880"/>
    <property type="match status" value="1"/>
</dbReference>
<dbReference type="PIRSF" id="PIRSF018266">
    <property type="entry name" value="FecR"/>
    <property type="match status" value="1"/>
</dbReference>
<keyword evidence="3" id="KW-0808">Transferase</keyword>
<proteinExistence type="predicted"/>
<dbReference type="Gene3D" id="2.60.120.1440">
    <property type="match status" value="1"/>
</dbReference>
<evidence type="ECO:0000259" key="1">
    <source>
        <dbReference type="Pfam" id="PF04773"/>
    </source>
</evidence>
<gene>
    <name evidence="3" type="ORF">CAL29_03955</name>
</gene>
<name>A0A261SJE9_9BORD</name>
<keyword evidence="4" id="KW-1185">Reference proteome</keyword>
<dbReference type="AlphaFoldDB" id="A0A261SJE9"/>
<evidence type="ECO:0000313" key="3">
    <source>
        <dbReference type="EMBL" id="OZI37568.1"/>
    </source>
</evidence>
<dbReference type="Proteomes" id="UP000216020">
    <property type="component" value="Unassembled WGS sequence"/>
</dbReference>
<dbReference type="RefSeq" id="WP_094851668.1">
    <property type="nucleotide sequence ID" value="NZ_NEVM01000001.1"/>
</dbReference>
<reference evidence="4" key="1">
    <citation type="submission" date="2017-05" db="EMBL/GenBank/DDBJ databases">
        <title>Complete and WGS of Bordetella genogroups.</title>
        <authorList>
            <person name="Spilker T."/>
            <person name="Lipuma J."/>
        </authorList>
    </citation>
    <scope>NUCLEOTIDE SEQUENCE [LARGE SCALE GENOMIC DNA]</scope>
    <source>
        <strain evidence="4">AU16122</strain>
    </source>
</reference>
<dbReference type="PANTHER" id="PTHR30273:SF2">
    <property type="entry name" value="PROTEIN FECR"/>
    <property type="match status" value="1"/>
</dbReference>
<accession>A0A261SJE9</accession>
<organism evidence="3 4">
    <name type="scientific">Bordetella genomosp. 10</name>
    <dbReference type="NCBI Taxonomy" id="1416804"/>
    <lineage>
        <taxon>Bacteria</taxon>
        <taxon>Pseudomonadati</taxon>
        <taxon>Pseudomonadota</taxon>
        <taxon>Betaproteobacteria</taxon>
        <taxon>Burkholderiales</taxon>
        <taxon>Alcaligenaceae</taxon>
        <taxon>Bordetella</taxon>
    </lineage>
</organism>